<gene>
    <name evidence="8" type="ORF">GCM10007140_18900</name>
</gene>
<dbReference type="EMBL" id="BMFK01000001">
    <property type="protein sequence ID" value="GGE69050.1"/>
    <property type="molecule type" value="Genomic_DNA"/>
</dbReference>
<evidence type="ECO:0000313" key="8">
    <source>
        <dbReference type="EMBL" id="GGE69050.1"/>
    </source>
</evidence>
<dbReference type="SMART" id="SM00725">
    <property type="entry name" value="NEAT"/>
    <property type="match status" value="1"/>
</dbReference>
<keyword evidence="9" id="KW-1185">Reference proteome</keyword>
<reference evidence="8" key="2">
    <citation type="submission" date="2020-09" db="EMBL/GenBank/DDBJ databases">
        <authorList>
            <person name="Sun Q."/>
            <person name="Zhou Y."/>
        </authorList>
    </citation>
    <scope>NUCLEOTIDE SEQUENCE</scope>
    <source>
        <strain evidence="8">CGMCC 1.12698</strain>
    </source>
</reference>
<keyword evidence="4 6" id="KW-0732">Signal</keyword>
<evidence type="ECO:0000256" key="2">
    <source>
        <dbReference type="ARBA" id="ARBA00022512"/>
    </source>
</evidence>
<dbReference type="CDD" id="cd06920">
    <property type="entry name" value="NEAT"/>
    <property type="match status" value="1"/>
</dbReference>
<proteinExistence type="predicted"/>
<feature type="chain" id="PRO_5038591991" evidence="6">
    <location>
        <begin position="28"/>
        <end position="151"/>
    </location>
</feature>
<evidence type="ECO:0000256" key="3">
    <source>
        <dbReference type="ARBA" id="ARBA00022525"/>
    </source>
</evidence>
<reference evidence="8" key="1">
    <citation type="journal article" date="2014" name="Int. J. Syst. Evol. Microbiol.">
        <title>Complete genome sequence of Corynebacterium casei LMG S-19264T (=DSM 44701T), isolated from a smear-ripened cheese.</title>
        <authorList>
            <consortium name="US DOE Joint Genome Institute (JGI-PGF)"/>
            <person name="Walter F."/>
            <person name="Albersmeier A."/>
            <person name="Kalinowski J."/>
            <person name="Ruckert C."/>
        </authorList>
    </citation>
    <scope>NUCLEOTIDE SEQUENCE</scope>
    <source>
        <strain evidence="8">CGMCC 1.12698</strain>
    </source>
</reference>
<accession>A0A917ARU3</accession>
<evidence type="ECO:0000259" key="7">
    <source>
        <dbReference type="PROSITE" id="PS50978"/>
    </source>
</evidence>
<keyword evidence="5" id="KW-0572">Peptidoglycan-anchor</keyword>
<feature type="signal peptide" evidence="6">
    <location>
        <begin position="1"/>
        <end position="27"/>
    </location>
</feature>
<dbReference type="Proteomes" id="UP000605259">
    <property type="component" value="Unassembled WGS sequence"/>
</dbReference>
<dbReference type="Gene3D" id="2.60.40.1850">
    <property type="match status" value="1"/>
</dbReference>
<evidence type="ECO:0000256" key="1">
    <source>
        <dbReference type="ARBA" id="ARBA00004168"/>
    </source>
</evidence>
<organism evidence="8 9">
    <name type="scientific">Priestia taiwanensis</name>
    <dbReference type="NCBI Taxonomy" id="1347902"/>
    <lineage>
        <taxon>Bacteria</taxon>
        <taxon>Bacillati</taxon>
        <taxon>Bacillota</taxon>
        <taxon>Bacilli</taxon>
        <taxon>Bacillales</taxon>
        <taxon>Bacillaceae</taxon>
        <taxon>Priestia</taxon>
    </lineage>
</organism>
<comment type="subcellular location">
    <subcellularLocation>
        <location evidence="1">Secreted</location>
        <location evidence="1">Cell wall</location>
        <topology evidence="1">Peptidoglycan-anchor</topology>
    </subcellularLocation>
</comment>
<protein>
    <submittedName>
        <fullName evidence="8">Cell surface protein</fullName>
    </submittedName>
</protein>
<evidence type="ECO:0000313" key="9">
    <source>
        <dbReference type="Proteomes" id="UP000605259"/>
    </source>
</evidence>
<keyword evidence="2" id="KW-0134">Cell wall</keyword>
<keyword evidence="3" id="KW-0964">Secreted</keyword>
<dbReference type="RefSeq" id="WP_188388114.1">
    <property type="nucleotide sequence ID" value="NZ_BMFK01000001.1"/>
</dbReference>
<dbReference type="AlphaFoldDB" id="A0A917ARU3"/>
<dbReference type="InterPro" id="IPR006635">
    <property type="entry name" value="NEAT_dom"/>
</dbReference>
<dbReference type="InterPro" id="IPR050436">
    <property type="entry name" value="IsdA"/>
</dbReference>
<dbReference type="PANTHER" id="PTHR37824:SF1">
    <property type="entry name" value="IRON-REGULATED SURFACE DETERMINANT PROTEIN C"/>
    <property type="match status" value="1"/>
</dbReference>
<dbReference type="PROSITE" id="PS50978">
    <property type="entry name" value="NEAT"/>
    <property type="match status" value="1"/>
</dbReference>
<evidence type="ECO:0000256" key="6">
    <source>
        <dbReference type="SAM" id="SignalP"/>
    </source>
</evidence>
<dbReference type="Pfam" id="PF05031">
    <property type="entry name" value="NEAT"/>
    <property type="match status" value="1"/>
</dbReference>
<dbReference type="InterPro" id="IPR037250">
    <property type="entry name" value="NEAT_dom_sf"/>
</dbReference>
<dbReference type="SUPFAM" id="SSF158911">
    <property type="entry name" value="NEAT domain-like"/>
    <property type="match status" value="1"/>
</dbReference>
<evidence type="ECO:0000256" key="4">
    <source>
        <dbReference type="ARBA" id="ARBA00022729"/>
    </source>
</evidence>
<dbReference type="PANTHER" id="PTHR37824">
    <property type="entry name" value="IRON-REGULATED SURFACE DETERMINANT PROTEIN C"/>
    <property type="match status" value="1"/>
</dbReference>
<name>A0A917ARU3_9BACI</name>
<comment type="caution">
    <text evidence="8">The sequence shown here is derived from an EMBL/GenBank/DDBJ whole genome shotgun (WGS) entry which is preliminary data.</text>
</comment>
<evidence type="ECO:0000256" key="5">
    <source>
        <dbReference type="ARBA" id="ARBA00023088"/>
    </source>
</evidence>
<feature type="domain" description="NEAT" evidence="7">
    <location>
        <begin position="32"/>
        <end position="151"/>
    </location>
</feature>
<sequence length="151" mass="16723">MNKLMKSMMMMCALMLLMIGIAQPATAKAATLQDGTYTLPFTVLHASKDQPSKMNDYFVSPGTLKVKDGKKFVSFKVKSSNLVTAIQFERNGVMVDATVLSTNTAENTRVVEFEVGDLSTLLKGKVTIKIPVINYYSTYDIRMSFDTSNIQ</sequence>